<dbReference type="Pfam" id="PF00419">
    <property type="entry name" value="Fimbrial"/>
    <property type="match status" value="1"/>
</dbReference>
<organism evidence="4 5">
    <name type="scientific">Caenimonas aquaedulcis</name>
    <dbReference type="NCBI Taxonomy" id="2793270"/>
    <lineage>
        <taxon>Bacteria</taxon>
        <taxon>Pseudomonadati</taxon>
        <taxon>Pseudomonadota</taxon>
        <taxon>Betaproteobacteria</taxon>
        <taxon>Burkholderiales</taxon>
        <taxon>Comamonadaceae</taxon>
        <taxon>Caenimonas</taxon>
    </lineage>
</organism>
<protein>
    <submittedName>
        <fullName evidence="4">Type 1 fimbrial protein</fullName>
    </submittedName>
</protein>
<proteinExistence type="predicted"/>
<reference evidence="4" key="1">
    <citation type="submission" date="2020-11" db="EMBL/GenBank/DDBJ databases">
        <title>Bacterial whole genome sequence for Caenimonas sp. DR4.4.</title>
        <authorList>
            <person name="Le V."/>
            <person name="Ko S.-R."/>
            <person name="Ahn C.-Y."/>
            <person name="Oh H.-M."/>
        </authorList>
    </citation>
    <scope>NUCLEOTIDE SEQUENCE</scope>
    <source>
        <strain evidence="4">DR4.4</strain>
    </source>
</reference>
<evidence type="ECO:0000313" key="5">
    <source>
        <dbReference type="Proteomes" id="UP000651050"/>
    </source>
</evidence>
<feature type="chain" id="PRO_5037672063" evidence="2">
    <location>
        <begin position="23"/>
        <end position="179"/>
    </location>
</feature>
<dbReference type="Gene3D" id="2.60.40.1090">
    <property type="entry name" value="Fimbrial-type adhesion domain"/>
    <property type="match status" value="1"/>
</dbReference>
<feature type="signal peptide" evidence="2">
    <location>
        <begin position="1"/>
        <end position="22"/>
    </location>
</feature>
<gene>
    <name evidence="4" type="ORF">I5803_21715</name>
</gene>
<sequence length="179" mass="17831">MKKQLSALVAVAAIYAPLAAHASDGTINFTGKLVSTTCTVTNGGATALNVPLPPTATTSVNPTGGDTAFSLNITGCTGPTTATTYFEAGGNISASGRLINTAAATTPATGPANVELELLNGNGTTIALNAAYGSQNVTPAPITAGSAVANFIVRYYHTDATPVTAGDVLSSVTYSMVYL</sequence>
<comment type="caution">
    <text evidence="4">The sequence shown here is derived from an EMBL/GenBank/DDBJ whole genome shotgun (WGS) entry which is preliminary data.</text>
</comment>
<evidence type="ECO:0000259" key="3">
    <source>
        <dbReference type="Pfam" id="PF00419"/>
    </source>
</evidence>
<dbReference type="InterPro" id="IPR036937">
    <property type="entry name" value="Adhesion_dom_fimbrial_sf"/>
</dbReference>
<feature type="domain" description="Fimbrial-type adhesion" evidence="3">
    <location>
        <begin position="27"/>
        <end position="176"/>
    </location>
</feature>
<dbReference type="InterPro" id="IPR008966">
    <property type="entry name" value="Adhesion_dom_sf"/>
</dbReference>
<dbReference type="GO" id="GO:0043709">
    <property type="term" value="P:cell adhesion involved in single-species biofilm formation"/>
    <property type="evidence" value="ECO:0007669"/>
    <property type="project" value="TreeGrafter"/>
</dbReference>
<dbReference type="InterPro" id="IPR050263">
    <property type="entry name" value="Bact_Fimbrial_Adh_Pro"/>
</dbReference>
<evidence type="ECO:0000256" key="2">
    <source>
        <dbReference type="SAM" id="SignalP"/>
    </source>
</evidence>
<evidence type="ECO:0000256" key="1">
    <source>
        <dbReference type="ARBA" id="ARBA00022729"/>
    </source>
</evidence>
<dbReference type="AlphaFoldDB" id="A0A931MJ94"/>
<dbReference type="InterPro" id="IPR000259">
    <property type="entry name" value="Adhesion_dom_fimbrial"/>
</dbReference>
<keyword evidence="1 2" id="KW-0732">Signal</keyword>
<evidence type="ECO:0000313" key="4">
    <source>
        <dbReference type="EMBL" id="MBG9390664.1"/>
    </source>
</evidence>
<accession>A0A931MJ94</accession>
<name>A0A931MJ94_9BURK</name>
<dbReference type="SUPFAM" id="SSF49401">
    <property type="entry name" value="Bacterial adhesins"/>
    <property type="match status" value="1"/>
</dbReference>
<dbReference type="EMBL" id="JADWYS010000001">
    <property type="protein sequence ID" value="MBG9390664.1"/>
    <property type="molecule type" value="Genomic_DNA"/>
</dbReference>
<dbReference type="GO" id="GO:0009289">
    <property type="term" value="C:pilus"/>
    <property type="evidence" value="ECO:0007669"/>
    <property type="project" value="InterPro"/>
</dbReference>
<dbReference type="PANTHER" id="PTHR33420:SF3">
    <property type="entry name" value="FIMBRIAL SUBUNIT ELFA"/>
    <property type="match status" value="1"/>
</dbReference>
<dbReference type="Proteomes" id="UP000651050">
    <property type="component" value="Unassembled WGS sequence"/>
</dbReference>
<dbReference type="RefSeq" id="WP_196988393.1">
    <property type="nucleotide sequence ID" value="NZ_JADWYS010000001.1"/>
</dbReference>
<keyword evidence="5" id="KW-1185">Reference proteome</keyword>
<dbReference type="PANTHER" id="PTHR33420">
    <property type="entry name" value="FIMBRIAL SUBUNIT ELFA-RELATED"/>
    <property type="match status" value="1"/>
</dbReference>